<dbReference type="AlphaFoldDB" id="A0A0D0AHX2"/>
<organism evidence="1 2">
    <name type="scientific">Collybiopsis luxurians FD-317 M1</name>
    <dbReference type="NCBI Taxonomy" id="944289"/>
    <lineage>
        <taxon>Eukaryota</taxon>
        <taxon>Fungi</taxon>
        <taxon>Dikarya</taxon>
        <taxon>Basidiomycota</taxon>
        <taxon>Agaricomycotina</taxon>
        <taxon>Agaricomycetes</taxon>
        <taxon>Agaricomycetidae</taxon>
        <taxon>Agaricales</taxon>
        <taxon>Marasmiineae</taxon>
        <taxon>Omphalotaceae</taxon>
        <taxon>Collybiopsis</taxon>
        <taxon>Collybiopsis luxurians</taxon>
    </lineage>
</organism>
<dbReference type="Proteomes" id="UP000053593">
    <property type="component" value="Unassembled WGS sequence"/>
</dbReference>
<proteinExistence type="predicted"/>
<evidence type="ECO:0000313" key="1">
    <source>
        <dbReference type="EMBL" id="KIK49720.1"/>
    </source>
</evidence>
<reference evidence="1 2" key="1">
    <citation type="submission" date="2014-04" db="EMBL/GenBank/DDBJ databases">
        <title>Evolutionary Origins and Diversification of the Mycorrhizal Mutualists.</title>
        <authorList>
            <consortium name="DOE Joint Genome Institute"/>
            <consortium name="Mycorrhizal Genomics Consortium"/>
            <person name="Kohler A."/>
            <person name="Kuo A."/>
            <person name="Nagy L.G."/>
            <person name="Floudas D."/>
            <person name="Copeland A."/>
            <person name="Barry K.W."/>
            <person name="Cichocki N."/>
            <person name="Veneault-Fourrey C."/>
            <person name="LaButti K."/>
            <person name="Lindquist E.A."/>
            <person name="Lipzen A."/>
            <person name="Lundell T."/>
            <person name="Morin E."/>
            <person name="Murat C."/>
            <person name="Riley R."/>
            <person name="Ohm R."/>
            <person name="Sun H."/>
            <person name="Tunlid A."/>
            <person name="Henrissat B."/>
            <person name="Grigoriev I.V."/>
            <person name="Hibbett D.S."/>
            <person name="Martin F."/>
        </authorList>
    </citation>
    <scope>NUCLEOTIDE SEQUENCE [LARGE SCALE GENOMIC DNA]</scope>
    <source>
        <strain evidence="1 2">FD-317 M1</strain>
    </source>
</reference>
<evidence type="ECO:0000313" key="2">
    <source>
        <dbReference type="Proteomes" id="UP000053593"/>
    </source>
</evidence>
<accession>A0A0D0AHX2</accession>
<feature type="non-terminal residue" evidence="1">
    <location>
        <position position="1"/>
    </location>
</feature>
<sequence length="128" mass="14408">YQGKKALAAGYWGMKVAVECLLQSWADTDSQEYLNEIADNAVLDEGLQGRGAKVIVEEEEHQTSTYLAIIMYKDGKKDIIESLLQAAIHWGWKEIVKSHLQAIADWDREDIIASLLQVGAHVKAREMH</sequence>
<dbReference type="EMBL" id="KN835071">
    <property type="protein sequence ID" value="KIK49720.1"/>
    <property type="molecule type" value="Genomic_DNA"/>
</dbReference>
<gene>
    <name evidence="1" type="ORF">GYMLUDRAFT_65544</name>
</gene>
<dbReference type="HOGENOM" id="CLU_1964766_0_0_1"/>
<name>A0A0D0AHX2_9AGAR</name>
<keyword evidence="2" id="KW-1185">Reference proteome</keyword>
<protein>
    <submittedName>
        <fullName evidence="1">Uncharacterized protein</fullName>
    </submittedName>
</protein>